<dbReference type="Gene3D" id="3.20.20.80">
    <property type="entry name" value="Glycosidases"/>
    <property type="match status" value="3"/>
</dbReference>
<proteinExistence type="predicted"/>
<reference evidence="6" key="2">
    <citation type="submission" date="2018-07" db="EMBL/GenBank/DDBJ databases">
        <authorList>
            <person name="Quirk P.G."/>
            <person name="Krulwich T.A."/>
        </authorList>
    </citation>
    <scope>NUCLEOTIDE SEQUENCE</scope>
</reference>
<gene>
    <name evidence="5" type="primary">CSON001904</name>
</gene>
<dbReference type="Pfam" id="PF00128">
    <property type="entry name" value="Alpha-amylase"/>
    <property type="match status" value="2"/>
</dbReference>
<evidence type="ECO:0000259" key="4">
    <source>
        <dbReference type="SMART" id="SM00642"/>
    </source>
</evidence>
<dbReference type="EMBL" id="UFQT01000130">
    <property type="protein sequence ID" value="SSX20596.1"/>
    <property type="molecule type" value="Genomic_DNA"/>
</dbReference>
<feature type="region of interest" description="Disordered" evidence="2">
    <location>
        <begin position="818"/>
        <end position="837"/>
    </location>
</feature>
<evidence type="ECO:0000256" key="1">
    <source>
        <dbReference type="ARBA" id="ARBA00022729"/>
    </source>
</evidence>
<dbReference type="InterPro" id="IPR006047">
    <property type="entry name" value="GH13_cat_dom"/>
</dbReference>
<dbReference type="PANTHER" id="PTHR10357">
    <property type="entry name" value="ALPHA-AMYLASE FAMILY MEMBER"/>
    <property type="match status" value="1"/>
</dbReference>
<evidence type="ECO:0000256" key="3">
    <source>
        <dbReference type="SAM" id="SignalP"/>
    </source>
</evidence>
<evidence type="ECO:0000313" key="5">
    <source>
        <dbReference type="EMBL" id="SSX00216.1"/>
    </source>
</evidence>
<evidence type="ECO:0000313" key="6">
    <source>
        <dbReference type="EMBL" id="SSX20596.1"/>
    </source>
</evidence>
<feature type="domain" description="Glycosyl hydrolase family 13 catalytic" evidence="4">
    <location>
        <begin position="524"/>
        <end position="826"/>
    </location>
</feature>
<dbReference type="InterPro" id="IPR013780">
    <property type="entry name" value="Glyco_hydro_b"/>
</dbReference>
<name>A0A336K5G6_CULSO</name>
<dbReference type="AlphaFoldDB" id="A0A336K5G6"/>
<reference evidence="5" key="1">
    <citation type="submission" date="2018-04" db="EMBL/GenBank/DDBJ databases">
        <authorList>
            <person name="Go L.Y."/>
            <person name="Mitchell J.A."/>
        </authorList>
    </citation>
    <scope>NUCLEOTIDE SEQUENCE</scope>
    <source>
        <tissue evidence="5">Whole organism</tissue>
    </source>
</reference>
<organism evidence="5">
    <name type="scientific">Culicoides sonorensis</name>
    <name type="common">Biting midge</name>
    <dbReference type="NCBI Taxonomy" id="179676"/>
    <lineage>
        <taxon>Eukaryota</taxon>
        <taxon>Metazoa</taxon>
        <taxon>Ecdysozoa</taxon>
        <taxon>Arthropoda</taxon>
        <taxon>Hexapoda</taxon>
        <taxon>Insecta</taxon>
        <taxon>Pterygota</taxon>
        <taxon>Neoptera</taxon>
        <taxon>Endopterygota</taxon>
        <taxon>Diptera</taxon>
        <taxon>Nematocera</taxon>
        <taxon>Chironomoidea</taxon>
        <taxon>Ceratopogonidae</taxon>
        <taxon>Ceratopogoninae</taxon>
        <taxon>Culicoides</taxon>
        <taxon>Monoculicoides</taxon>
    </lineage>
</organism>
<dbReference type="VEuPathDB" id="VectorBase:CSON001904"/>
<dbReference type="GO" id="GO:0005975">
    <property type="term" value="P:carbohydrate metabolic process"/>
    <property type="evidence" value="ECO:0007669"/>
    <property type="project" value="InterPro"/>
</dbReference>
<dbReference type="EMBL" id="UFQS01000130">
    <property type="protein sequence ID" value="SSX00216.1"/>
    <property type="molecule type" value="Genomic_DNA"/>
</dbReference>
<feature type="chain" id="PRO_5036328503" evidence="3">
    <location>
        <begin position="19"/>
        <end position="970"/>
    </location>
</feature>
<dbReference type="Gene3D" id="2.60.40.1180">
    <property type="entry name" value="Golgi alpha-mannosidase II"/>
    <property type="match status" value="1"/>
</dbReference>
<dbReference type="SMART" id="SM00642">
    <property type="entry name" value="Aamy"/>
    <property type="match status" value="2"/>
</dbReference>
<protein>
    <submittedName>
        <fullName evidence="5">CSON001904 protein</fullName>
    </submittedName>
</protein>
<dbReference type="PANTHER" id="PTHR10357:SF179">
    <property type="entry name" value="NEUTRAL AND BASIC AMINO ACID TRANSPORT PROTEIN RBAT"/>
    <property type="match status" value="1"/>
</dbReference>
<evidence type="ECO:0000256" key="2">
    <source>
        <dbReference type="SAM" id="MobiDB-lite"/>
    </source>
</evidence>
<dbReference type="SUPFAM" id="SSF51445">
    <property type="entry name" value="(Trans)glycosidases"/>
    <property type="match status" value="2"/>
</dbReference>
<dbReference type="InterPro" id="IPR017853">
    <property type="entry name" value="GH"/>
</dbReference>
<accession>A0A336K5G6</accession>
<feature type="signal peptide" evidence="3">
    <location>
        <begin position="1"/>
        <end position="18"/>
    </location>
</feature>
<dbReference type="SUPFAM" id="SSF51011">
    <property type="entry name" value="Glycosyl hydrolase domain"/>
    <property type="match status" value="1"/>
</dbReference>
<sequence length="970" mass="111477">MNSLTLIVISVLVNFIIASPSDKDWWQKTVFYQIYPRSFKDSNGDGIGDLNGITSKLEYLKETGIKAVWLSPIFASPMVDFGYDISDYYKIQPEYGNIDDFDALIDKAKLLDIKIILDFPESYKIIYDWRDLVDAWQDEHQTETKIIMTEAYANLTFTMRYYGTNKDNNLRLGAHLPFNFLLITDLNRDSSAPDFIHTINKWLTYMPNTLASNVITANWVMGNHDRSRVATRYGYEKIDVMNMLLLTLPGVAVTYQGEEIGMTDYSDISWADTKDPAALNTNPEVYKQYSRDFVRTPFQWDTTRYSGFTEGNSSSSWLPVNPNYRALNLKSQQEAEKSHWKLYQQLVQLRQHKTFLHGTFRAMPFGDSVIAYLREYPNSETFVILLNLGKQREIVDLSPFLTLPDQLIVEATGIRSTYAIGSGLNTSQICLGKYESLTLRTSGRYACSNNGNIFTFHSFLLTTVIVKSIILDLHESLVLKTKLGDIQRGIVGIPMRIQTLIYQKLIGIELRDVVALSTTLLSILVIVKDSNGDGIGDIRGVIEKLDHLKEMGVQATWLSPIMKSPQADFGYDVSDFTDIDPIFGTLEDFDAMKQPDLNFRNPKVVQAMKDVLTFWLDRGASGFRVDAINHLMEVEDLRDEPLTGWTNDPNDYGYTHHYYTKDLDEMYEMVQEWRNLLDKYTAEHNTETKVIFTEAYTNQTFTTKFYNYGSHFPFNFGFIENLRDYSSAYDIRQMIDDWLALMPEGATANWVLGNHDKPRVGSRFGFERHDGMLAIEMTLPGVAVTYNGEEIGMLDHRGITWEETQDPAACNGPQEGFEYRSRDPQRTPFQWDDTKNGGFSSGDKTWLPMHPDYKINNLALQKTFNKSHISFYKDLSALRQTPLLKYGTFRTWIFGDKIYAQIREYQDDHIILVVNLSYEWSTIDITPAINVGDRVEIVTVNHRSSYNKGQILDPRNLQLQSYDALILRRI</sequence>
<dbReference type="OMA" id="YREISWQ"/>
<feature type="domain" description="Glycosyl hydrolase family 13 catalytic" evidence="4">
    <location>
        <begin position="33"/>
        <end position="295"/>
    </location>
</feature>
<keyword evidence="1 3" id="KW-0732">Signal</keyword>